<keyword evidence="1" id="KW-0378">Hydrolase</keyword>
<dbReference type="InterPro" id="IPR007527">
    <property type="entry name" value="Znf_SWIM"/>
</dbReference>
<dbReference type="InterPro" id="IPR027417">
    <property type="entry name" value="P-loop_NTPase"/>
</dbReference>
<dbReference type="PANTHER" id="PTHR10799">
    <property type="entry name" value="SNF2/RAD54 HELICASE FAMILY"/>
    <property type="match status" value="1"/>
</dbReference>
<keyword evidence="2" id="KW-0862">Zinc</keyword>
<organism evidence="6 7">
    <name type="scientific">Halalkalibacter kiskunsagensis</name>
    <dbReference type="NCBI Taxonomy" id="1548599"/>
    <lineage>
        <taxon>Bacteria</taxon>
        <taxon>Bacillati</taxon>
        <taxon>Bacillota</taxon>
        <taxon>Bacilli</taxon>
        <taxon>Bacillales</taxon>
        <taxon>Bacillaceae</taxon>
        <taxon>Halalkalibacter</taxon>
    </lineage>
</organism>
<evidence type="ECO:0000313" key="6">
    <source>
        <dbReference type="EMBL" id="MFC0472986.1"/>
    </source>
</evidence>
<evidence type="ECO:0000259" key="4">
    <source>
        <dbReference type="PROSITE" id="PS51192"/>
    </source>
</evidence>
<dbReference type="Gene3D" id="3.40.50.10810">
    <property type="entry name" value="Tandem AAA-ATPase domain"/>
    <property type="match status" value="1"/>
</dbReference>
<dbReference type="InterPro" id="IPR049730">
    <property type="entry name" value="SNF2/RAD54-like_C"/>
</dbReference>
<protein>
    <submittedName>
        <fullName evidence="6">DEAD/DEAH box helicase</fullName>
    </submittedName>
</protein>
<dbReference type="Pfam" id="PF08455">
    <property type="entry name" value="SNF2_assoc"/>
    <property type="match status" value="1"/>
</dbReference>
<dbReference type="CDD" id="cd18793">
    <property type="entry name" value="SF2_C_SNF"/>
    <property type="match status" value="1"/>
</dbReference>
<keyword evidence="6" id="KW-0067">ATP-binding</keyword>
<dbReference type="InterPro" id="IPR000330">
    <property type="entry name" value="SNF2_N"/>
</dbReference>
<dbReference type="InterPro" id="IPR014001">
    <property type="entry name" value="Helicase_ATP-bd"/>
</dbReference>
<feature type="domain" description="Helicase ATP-binding" evidence="4">
    <location>
        <begin position="630"/>
        <end position="791"/>
    </location>
</feature>
<dbReference type="GO" id="GO:0004386">
    <property type="term" value="F:helicase activity"/>
    <property type="evidence" value="ECO:0007669"/>
    <property type="project" value="UniProtKB-KW"/>
</dbReference>
<dbReference type="Pfam" id="PF00176">
    <property type="entry name" value="SNF2-rel_dom"/>
    <property type="match status" value="1"/>
</dbReference>
<dbReference type="InterPro" id="IPR038718">
    <property type="entry name" value="SNF2-like_sf"/>
</dbReference>
<keyword evidence="6" id="KW-0347">Helicase</keyword>
<dbReference type="PROSITE" id="PS51192">
    <property type="entry name" value="HELICASE_ATP_BIND_1"/>
    <property type="match status" value="1"/>
</dbReference>
<dbReference type="SMART" id="SM00490">
    <property type="entry name" value="HELICc"/>
    <property type="match status" value="1"/>
</dbReference>
<accession>A0ABV6KI45</accession>
<dbReference type="SUPFAM" id="SSF52540">
    <property type="entry name" value="P-loop containing nucleoside triphosphate hydrolases"/>
    <property type="match status" value="2"/>
</dbReference>
<sequence>MTYPWLTATYILSIATNQSTFNRGINYYRLDRVADLDFEPVTDTYFAFIDGSLLYECEIRINGPESIDYSCDCEAAATYPGACKHIVAMLFAIKDAQEEKGSIIPFPSAKPKQLRSKMLEKFQSTLVVTPKKAAAKKEPLQVEYELIASKTSFSPLIDKVEIRLKVGTKRLYVVKNIEEFLQAFISKETYTFTANFSYDPMHYSIQQEDAVLFKQLHTHIEIQASNNDHYYRSGPRRSYEIPAISLSSILELLKDKAVILTIDGVLQTENAKIKPLDKKQLLSFRLESKEKDAPVDLVSENANEFDFASKEYRILIHGNSIYQLSDKQARHLHIIGEQSAYSNTIDVIPNEQLEEFCSYVLPSLQSIGIVHLSEHLRNAIETKPLKARFYLDLIDSTLTGKVSFEYGEHARNPYADSNQIYERIITRDIQKEELILAQFAQTDFHIADGQLTLTSWESIIPFLFEQLPILQKEIEVFTTSAVRNVMATPTSTPSVQLDVNNETSWLDVTFSMDGIPDEEILDVLGALQSHAKYYKLSSGAYIQLNHSRFDTVKQVINTIASPKQSLQKEMAIPLHKAFELDRQNGQTRVSKQLHQLLSDIQSPEFSDWTLPTDFRAELRDYQMSGYRWLRTLAQIGLGGILADDMGLGKTVQTIAFLQAEKEDRSSFQALIVAPASLIYNWEKELAKFAPHMQVVVVTGTKQGRKELVSNFREADVFITSYPLLQRDSDIYEPYLFSTVILDEAQAIKNEATKTTKAVRTLQSTSCFALSGTPIENHQDELYSIFHSILPGILGTKKQFKELSNEVVAKKVRPFIMRRLKKDVLSELPDKIESVQYTDLSTDQKKMYVAQVKQLTSDVNEAITSNQFQQKRIEILAGLTRLRQICCHPNLIQPEANYQSGKLERLLEYVEEGLQSGQRMVIFSQFTSMLRLIKRSFDENGWSYHSLDGQTPPKERVEMAERFNNGEKALFLISLKAGGTGLNLIGGDTVILYDTWWNPAIEEQAADRVYRYGQTKNVQVVKLIANGTIEEKILDLHEKKKALVDAIIQPGEETLQSLSAEDIKQLLTFS</sequence>
<evidence type="ECO:0000256" key="2">
    <source>
        <dbReference type="PROSITE-ProRule" id="PRU00325"/>
    </source>
</evidence>
<dbReference type="Pfam" id="PF00271">
    <property type="entry name" value="Helicase_C"/>
    <property type="match status" value="1"/>
</dbReference>
<evidence type="ECO:0000259" key="5">
    <source>
        <dbReference type="PROSITE" id="PS51194"/>
    </source>
</evidence>
<dbReference type="PROSITE" id="PS51194">
    <property type="entry name" value="HELICASE_CTER"/>
    <property type="match status" value="1"/>
</dbReference>
<evidence type="ECO:0000313" key="7">
    <source>
        <dbReference type="Proteomes" id="UP001589838"/>
    </source>
</evidence>
<dbReference type="EMBL" id="JBHLUX010000090">
    <property type="protein sequence ID" value="MFC0472986.1"/>
    <property type="molecule type" value="Genomic_DNA"/>
</dbReference>
<dbReference type="SMART" id="SM00487">
    <property type="entry name" value="DEXDc"/>
    <property type="match status" value="1"/>
</dbReference>
<feature type="domain" description="SWIM-type" evidence="3">
    <location>
        <begin position="55"/>
        <end position="94"/>
    </location>
</feature>
<feature type="domain" description="Helicase C-terminal" evidence="5">
    <location>
        <begin position="901"/>
        <end position="1058"/>
    </location>
</feature>
<keyword evidence="2" id="KW-0863">Zinc-finger</keyword>
<gene>
    <name evidence="6" type="ORF">ACFFHM_21455</name>
</gene>
<name>A0ABV6KI45_9BACI</name>
<keyword evidence="6" id="KW-0547">Nucleotide-binding</keyword>
<evidence type="ECO:0000259" key="3">
    <source>
        <dbReference type="PROSITE" id="PS50966"/>
    </source>
</evidence>
<comment type="caution">
    <text evidence="6">The sequence shown here is derived from an EMBL/GenBank/DDBJ whole genome shotgun (WGS) entry which is preliminary data.</text>
</comment>
<dbReference type="PROSITE" id="PS50966">
    <property type="entry name" value="ZF_SWIM"/>
    <property type="match status" value="1"/>
</dbReference>
<dbReference type="InterPro" id="IPR013663">
    <property type="entry name" value="Helicase_SWF/SNF/SWI_bac"/>
</dbReference>
<dbReference type="InterPro" id="IPR001650">
    <property type="entry name" value="Helicase_C-like"/>
</dbReference>
<evidence type="ECO:0000256" key="1">
    <source>
        <dbReference type="ARBA" id="ARBA00022801"/>
    </source>
</evidence>
<dbReference type="Proteomes" id="UP001589838">
    <property type="component" value="Unassembled WGS sequence"/>
</dbReference>
<dbReference type="RefSeq" id="WP_335961228.1">
    <property type="nucleotide sequence ID" value="NZ_JAXBLX010000015.1"/>
</dbReference>
<dbReference type="Gene3D" id="3.40.50.300">
    <property type="entry name" value="P-loop containing nucleotide triphosphate hydrolases"/>
    <property type="match status" value="1"/>
</dbReference>
<keyword evidence="7" id="KW-1185">Reference proteome</keyword>
<keyword evidence="2" id="KW-0479">Metal-binding</keyword>
<proteinExistence type="predicted"/>
<reference evidence="6 7" key="1">
    <citation type="submission" date="2024-09" db="EMBL/GenBank/DDBJ databases">
        <authorList>
            <person name="Sun Q."/>
            <person name="Mori K."/>
        </authorList>
    </citation>
    <scope>NUCLEOTIDE SEQUENCE [LARGE SCALE GENOMIC DNA]</scope>
    <source>
        <strain evidence="6 7">NCAIM B.02610</strain>
    </source>
</reference>